<evidence type="ECO:0000313" key="2">
    <source>
        <dbReference type="Proteomes" id="UP000662857"/>
    </source>
</evidence>
<dbReference type="RefSeq" id="WP_239676343.1">
    <property type="nucleotide sequence ID" value="NZ_CP070499.1"/>
</dbReference>
<dbReference type="EMBL" id="CP070499">
    <property type="protein sequence ID" value="QSB14224.1"/>
    <property type="molecule type" value="Genomic_DNA"/>
</dbReference>
<evidence type="ECO:0000313" key="1">
    <source>
        <dbReference type="EMBL" id="QSB14224.1"/>
    </source>
</evidence>
<accession>A0A895Y8Z8</accession>
<organism evidence="1 2">
    <name type="scientific">Natronosporangium hydrolyticum</name>
    <dbReference type="NCBI Taxonomy" id="2811111"/>
    <lineage>
        <taxon>Bacteria</taxon>
        <taxon>Bacillati</taxon>
        <taxon>Actinomycetota</taxon>
        <taxon>Actinomycetes</taxon>
        <taxon>Micromonosporales</taxon>
        <taxon>Micromonosporaceae</taxon>
        <taxon>Natronosporangium</taxon>
    </lineage>
</organism>
<sequence length="56" mass="6068">MWVVLRGQLRVTSGGFEPCAVPTLVEHLQAHDDRIANLLSTRSALPGLIDSATPEQ</sequence>
<proteinExistence type="predicted"/>
<name>A0A895Y8Z8_9ACTN</name>
<dbReference type="Proteomes" id="UP000662857">
    <property type="component" value="Chromosome"/>
</dbReference>
<gene>
    <name evidence="1" type="ORF">JQS43_22350</name>
</gene>
<keyword evidence="2" id="KW-1185">Reference proteome</keyword>
<protein>
    <submittedName>
        <fullName evidence="1">Uncharacterized protein</fullName>
    </submittedName>
</protein>
<dbReference type="AlphaFoldDB" id="A0A895Y8Z8"/>
<reference evidence="1" key="1">
    <citation type="submission" date="2021-02" db="EMBL/GenBank/DDBJ databases">
        <title>Natrosporangium hydrolyticum gen. nov., sp. nov, a haloalkaliphilic actinobacterium from a soda solonchak soil.</title>
        <authorList>
            <person name="Sorokin D.Y."/>
            <person name="Khijniak T.V."/>
            <person name="Zakharycheva A.P."/>
            <person name="Boueva O.V."/>
            <person name="Ariskina E.V."/>
            <person name="Hahnke R.L."/>
            <person name="Bunk B."/>
            <person name="Sproer C."/>
            <person name="Schumann P."/>
            <person name="Evtushenko L.I."/>
            <person name="Kublanov I.V."/>
        </authorList>
    </citation>
    <scope>NUCLEOTIDE SEQUENCE</scope>
    <source>
        <strain evidence="1">DSM 106523</strain>
    </source>
</reference>
<dbReference type="KEGG" id="nhy:JQS43_22350"/>